<organism evidence="1 2">
    <name type="scientific">Kickxella alabastrina</name>
    <dbReference type="NCBI Taxonomy" id="61397"/>
    <lineage>
        <taxon>Eukaryota</taxon>
        <taxon>Fungi</taxon>
        <taxon>Fungi incertae sedis</taxon>
        <taxon>Zoopagomycota</taxon>
        <taxon>Kickxellomycotina</taxon>
        <taxon>Kickxellomycetes</taxon>
        <taxon>Kickxellales</taxon>
        <taxon>Kickxellaceae</taxon>
        <taxon>Kickxella</taxon>
    </lineage>
</organism>
<proteinExistence type="predicted"/>
<name>A0ACC1IRC2_9FUNG</name>
<accession>A0ACC1IRC2</accession>
<gene>
    <name evidence="1" type="primary">CCS1_1</name>
    <name evidence="1" type="ORF">LPJ66_002139</name>
</gene>
<protein>
    <submittedName>
        <fullName evidence="1">Copper chaperone</fullName>
    </submittedName>
</protein>
<dbReference type="Proteomes" id="UP001150581">
    <property type="component" value="Unassembled WGS sequence"/>
</dbReference>
<reference evidence="1" key="1">
    <citation type="submission" date="2022-07" db="EMBL/GenBank/DDBJ databases">
        <title>Phylogenomic reconstructions and comparative analyses of Kickxellomycotina fungi.</title>
        <authorList>
            <person name="Reynolds N.K."/>
            <person name="Stajich J.E."/>
            <person name="Barry K."/>
            <person name="Grigoriev I.V."/>
            <person name="Crous P."/>
            <person name="Smith M.E."/>
        </authorList>
    </citation>
    <scope>NUCLEOTIDE SEQUENCE</scope>
    <source>
        <strain evidence="1">Benny 63K</strain>
    </source>
</reference>
<evidence type="ECO:0000313" key="2">
    <source>
        <dbReference type="Proteomes" id="UP001150581"/>
    </source>
</evidence>
<sequence>MAIKVQLAVDMTCQSCVDDITQVLNGVPGIQSLNISLPDKRVIVEGNAGPSAILKALKSSGRSAVIRGTGSTAEGTTGAAVCILEQRTPPYTRGLVRFVQISTDTCFVDISVNGVSDGTHRASIRECGDLSDVPGSCGGVWQGASEVGAAGELGELVVGDGWGEACFETDHFAVWDIIGRSVVVSGESSGVLAGVVARSAGLFENDKLVCACSGNTVWTEQRLVDQGRLL</sequence>
<comment type="caution">
    <text evidence="1">The sequence shown here is derived from an EMBL/GenBank/DDBJ whole genome shotgun (WGS) entry which is preliminary data.</text>
</comment>
<dbReference type="EMBL" id="JANBPG010000156">
    <property type="protein sequence ID" value="KAJ1899396.1"/>
    <property type="molecule type" value="Genomic_DNA"/>
</dbReference>
<evidence type="ECO:0000313" key="1">
    <source>
        <dbReference type="EMBL" id="KAJ1899396.1"/>
    </source>
</evidence>
<keyword evidence="2" id="KW-1185">Reference proteome</keyword>